<sequence length="449" mass="49366">MPRIPAAELANVPAQYNRVQTTDSSSIADLGWNEFFTDPALQRLIRDGIQYNYDLQLALKRVEASQTQLRQAKLLQLPVVNAAITAQSSHPSKNSLNGISLNTFLGQTHIEDYNAAFNLSWEADIWGKLRLKKEAALSAYLQTYEAQRAVQTQIVAAIAQGYYNLLMLDEQLSVAHSNLLLNDTTLTFTKLQWDAGMVSSLAVQQAESQKQSVAILIPQLESAIAVQEHALSILTGKMPDSVYRETKLSEMHVNEQYATGVPAGLVSRRPDVRAQEMALRRANAQVGVAQREMYPSLTITAVGGLNSFKSSNWFEIPASLFGNVVGGLTSPVFQRGALKANLALAKNQREQAVLSFRQTVLQAVGDVSDALVQHDKLREQALIATAQVMTLKTAIRNAQLLYQSGMANYLEVMTVQGNALQAELNLALVRRQQLSTVVDLYRALGGGWK</sequence>
<dbReference type="EMBL" id="BAABEZ010000022">
    <property type="protein sequence ID" value="GAA4454052.1"/>
    <property type="molecule type" value="Genomic_DNA"/>
</dbReference>
<dbReference type="PANTHER" id="PTHR30203:SF33">
    <property type="entry name" value="BLR4455 PROTEIN"/>
    <property type="match status" value="1"/>
</dbReference>
<dbReference type="InterPro" id="IPR010131">
    <property type="entry name" value="MdtP/NodT-like"/>
</dbReference>
<evidence type="ECO:0000256" key="2">
    <source>
        <dbReference type="RuleBase" id="RU362097"/>
    </source>
</evidence>
<comment type="similarity">
    <text evidence="1 2">Belongs to the outer membrane factor (OMF) (TC 1.B.17) family.</text>
</comment>
<comment type="subcellular location">
    <subcellularLocation>
        <location evidence="2">Cell membrane</location>
        <topology evidence="2">Lipid-anchor</topology>
    </subcellularLocation>
</comment>
<evidence type="ECO:0000256" key="1">
    <source>
        <dbReference type="ARBA" id="ARBA00007613"/>
    </source>
</evidence>
<accession>A0ABP8MS28</accession>
<keyword evidence="4" id="KW-1185">Reference proteome</keyword>
<evidence type="ECO:0000313" key="3">
    <source>
        <dbReference type="EMBL" id="GAA4454052.1"/>
    </source>
</evidence>
<reference evidence="4" key="1">
    <citation type="journal article" date="2019" name="Int. J. Syst. Evol. Microbiol.">
        <title>The Global Catalogue of Microorganisms (GCM) 10K type strain sequencing project: providing services to taxonomists for standard genome sequencing and annotation.</title>
        <authorList>
            <consortium name="The Broad Institute Genomics Platform"/>
            <consortium name="The Broad Institute Genome Sequencing Center for Infectious Disease"/>
            <person name="Wu L."/>
            <person name="Ma J."/>
        </authorList>
    </citation>
    <scope>NUCLEOTIDE SEQUENCE [LARGE SCALE GENOMIC DNA]</scope>
    <source>
        <strain evidence="4">JCM 31921</strain>
    </source>
</reference>
<keyword evidence="2" id="KW-0449">Lipoprotein</keyword>
<keyword evidence="2" id="KW-0812">Transmembrane</keyword>
<dbReference type="NCBIfam" id="TIGR01845">
    <property type="entry name" value="outer_NodT"/>
    <property type="match status" value="1"/>
</dbReference>
<name>A0ABP8MS28_9BACT</name>
<protein>
    <submittedName>
        <fullName evidence="3">Efflux transporter outer membrane subunit</fullName>
    </submittedName>
</protein>
<dbReference type="SUPFAM" id="SSF56954">
    <property type="entry name" value="Outer membrane efflux proteins (OEP)"/>
    <property type="match status" value="1"/>
</dbReference>
<evidence type="ECO:0000313" key="4">
    <source>
        <dbReference type="Proteomes" id="UP001501410"/>
    </source>
</evidence>
<dbReference type="Proteomes" id="UP001501410">
    <property type="component" value="Unassembled WGS sequence"/>
</dbReference>
<comment type="caution">
    <text evidence="3">The sequence shown here is derived from an EMBL/GenBank/DDBJ whole genome shotgun (WGS) entry which is preliminary data.</text>
</comment>
<dbReference type="InterPro" id="IPR003423">
    <property type="entry name" value="OMP_efflux"/>
</dbReference>
<gene>
    <name evidence="3" type="ORF">GCM10023092_15410</name>
</gene>
<dbReference type="PANTHER" id="PTHR30203">
    <property type="entry name" value="OUTER MEMBRANE CATION EFFLUX PROTEIN"/>
    <property type="match status" value="1"/>
</dbReference>
<dbReference type="Gene3D" id="1.20.1600.10">
    <property type="entry name" value="Outer membrane efflux proteins (OEP)"/>
    <property type="match status" value="1"/>
</dbReference>
<organism evidence="3 4">
    <name type="scientific">Rurimicrobium arvi</name>
    <dbReference type="NCBI Taxonomy" id="2049916"/>
    <lineage>
        <taxon>Bacteria</taxon>
        <taxon>Pseudomonadati</taxon>
        <taxon>Bacteroidota</taxon>
        <taxon>Chitinophagia</taxon>
        <taxon>Chitinophagales</taxon>
        <taxon>Chitinophagaceae</taxon>
        <taxon>Rurimicrobium</taxon>
    </lineage>
</organism>
<keyword evidence="2" id="KW-0472">Membrane</keyword>
<keyword evidence="2" id="KW-1134">Transmembrane beta strand</keyword>
<proteinExistence type="inferred from homology"/>
<dbReference type="Pfam" id="PF02321">
    <property type="entry name" value="OEP"/>
    <property type="match status" value="2"/>
</dbReference>
<dbReference type="Gene3D" id="2.20.200.10">
    <property type="entry name" value="Outer membrane efflux proteins (OEP)"/>
    <property type="match status" value="1"/>
</dbReference>
<keyword evidence="2" id="KW-0564">Palmitate</keyword>